<reference evidence="3" key="1">
    <citation type="submission" date="2021-07" db="EMBL/GenBank/DDBJ databases">
        <title>Zhongshania sp. CAU 1632 isolated from seawater.</title>
        <authorList>
            <person name="Kim W."/>
        </authorList>
    </citation>
    <scope>NUCLEOTIDE SEQUENCE</scope>
    <source>
        <strain evidence="3">CAU 1632</strain>
    </source>
</reference>
<comment type="caution">
    <text evidence="3">The sequence shown here is derived from an EMBL/GenBank/DDBJ whole genome shotgun (WGS) entry which is preliminary data.</text>
</comment>
<dbReference type="Proteomes" id="UP001166291">
    <property type="component" value="Unassembled WGS sequence"/>
</dbReference>
<dbReference type="NCBIfam" id="TIGR00553">
    <property type="entry name" value="pabB"/>
    <property type="match status" value="1"/>
</dbReference>
<dbReference type="PANTHER" id="PTHR11236">
    <property type="entry name" value="AMINOBENZOATE/ANTHRANILATE SYNTHASE"/>
    <property type="match status" value="1"/>
</dbReference>
<dbReference type="InterPro" id="IPR019999">
    <property type="entry name" value="Anth_synth_I-like"/>
</dbReference>
<evidence type="ECO:0000313" key="3">
    <source>
        <dbReference type="EMBL" id="MBW2941529.1"/>
    </source>
</evidence>
<keyword evidence="4" id="KW-1185">Reference proteome</keyword>
<dbReference type="EC" id="2.6.1.85" evidence="3"/>
<accession>A0ABS6VT80</accession>
<organism evidence="3 4">
    <name type="scientific">Zhongshania aquimaris</name>
    <dbReference type="NCBI Taxonomy" id="2857107"/>
    <lineage>
        <taxon>Bacteria</taxon>
        <taxon>Pseudomonadati</taxon>
        <taxon>Pseudomonadota</taxon>
        <taxon>Gammaproteobacteria</taxon>
        <taxon>Cellvibrionales</taxon>
        <taxon>Spongiibacteraceae</taxon>
        <taxon>Zhongshania</taxon>
    </lineage>
</organism>
<feature type="domain" description="Chorismate-utilising enzyme C-terminal" evidence="1">
    <location>
        <begin position="187"/>
        <end position="441"/>
    </location>
</feature>
<feature type="domain" description="Anthranilate synthase component I N-terminal" evidence="2">
    <location>
        <begin position="17"/>
        <end position="143"/>
    </location>
</feature>
<gene>
    <name evidence="3" type="primary">pabB</name>
    <name evidence="3" type="ORF">KXJ70_12100</name>
</gene>
<name>A0ABS6VT80_9GAMM</name>
<dbReference type="Pfam" id="PF00425">
    <property type="entry name" value="Chorismate_bind"/>
    <property type="match status" value="1"/>
</dbReference>
<dbReference type="GO" id="GO:0046820">
    <property type="term" value="F:4-amino-4-deoxychorismate synthase activity"/>
    <property type="evidence" value="ECO:0007669"/>
    <property type="project" value="UniProtKB-EC"/>
</dbReference>
<proteinExistence type="predicted"/>
<keyword evidence="3" id="KW-0032">Aminotransferase</keyword>
<dbReference type="InterPro" id="IPR015890">
    <property type="entry name" value="Chorismate_C"/>
</dbReference>
<sequence length="452" mass="50098">MASLRRISLPYHRDSCDLFARLKHLPYPVFLDSAAPFSEFGRYDILCAQPEEVISLNTINYDDINTFLIKTEQRLNQLCDHYSHNEELPFCGGAIGYLSYDLAEISQSIGGKQRASIDPPTPLFHAGIYPWAIIVDHGHQECELVAQPGVNDATLAHIQKLIAMTLDTNPEPQAFKLLVPFRSTLNRTQYGKAFDRIQNYIRAGDCYQINLTRGFTAKFAGDPWLAYQGLRETAAAPFSAYLDLGSSQILSFSPERLLSADQDGHLQTQPIKGTAARDPDPEIDRALATALQESTKNRAENVMIVDLLRNDFSKSCQASSVHTEQLCELQSFRTVHHLVSTVSGQLRADCTPFKALLNCFPGGSITGAPKQRAMEIIREIEPHRRNIYCGSVFYMGGGGKMDSNITIRSFVCADKVITGWAGGGIVADSEVEEEFTETKTKIGKLLKALADL</sequence>
<dbReference type="RefSeq" id="WP_219043769.1">
    <property type="nucleotide sequence ID" value="NZ_JAHWDQ010000003.1"/>
</dbReference>
<dbReference type="PANTHER" id="PTHR11236:SF50">
    <property type="entry name" value="AMINODEOXYCHORISMATE SYNTHASE COMPONENT 1"/>
    <property type="match status" value="1"/>
</dbReference>
<dbReference type="EMBL" id="JAHWDQ010000003">
    <property type="protein sequence ID" value="MBW2941529.1"/>
    <property type="molecule type" value="Genomic_DNA"/>
</dbReference>
<keyword evidence="3" id="KW-0808">Transferase</keyword>
<dbReference type="InterPro" id="IPR005802">
    <property type="entry name" value="ADC_synth_comp_1"/>
</dbReference>
<dbReference type="InterPro" id="IPR006805">
    <property type="entry name" value="Anth_synth_I_N"/>
</dbReference>
<evidence type="ECO:0000313" key="4">
    <source>
        <dbReference type="Proteomes" id="UP001166291"/>
    </source>
</evidence>
<dbReference type="Pfam" id="PF04715">
    <property type="entry name" value="Anth_synt_I_N"/>
    <property type="match status" value="1"/>
</dbReference>
<evidence type="ECO:0000259" key="1">
    <source>
        <dbReference type="Pfam" id="PF00425"/>
    </source>
</evidence>
<protein>
    <submittedName>
        <fullName evidence="3">Aminodeoxychorismate synthase component I</fullName>
        <ecNumber evidence="3">2.6.1.85</ecNumber>
    </submittedName>
</protein>
<evidence type="ECO:0000259" key="2">
    <source>
        <dbReference type="Pfam" id="PF04715"/>
    </source>
</evidence>